<dbReference type="Proteomes" id="UP000485058">
    <property type="component" value="Unassembled WGS sequence"/>
</dbReference>
<accession>A0A699ZW32</accession>
<evidence type="ECO:0000313" key="2">
    <source>
        <dbReference type="Proteomes" id="UP000485058"/>
    </source>
</evidence>
<reference evidence="1 2" key="1">
    <citation type="submission" date="2020-02" db="EMBL/GenBank/DDBJ databases">
        <title>Draft genome sequence of Haematococcus lacustris strain NIES-144.</title>
        <authorList>
            <person name="Morimoto D."/>
            <person name="Nakagawa S."/>
            <person name="Yoshida T."/>
            <person name="Sawayama S."/>
        </authorList>
    </citation>
    <scope>NUCLEOTIDE SEQUENCE [LARGE SCALE GENOMIC DNA]</scope>
    <source>
        <strain evidence="1 2">NIES-144</strain>
    </source>
</reference>
<keyword evidence="2" id="KW-1185">Reference proteome</keyword>
<proteinExistence type="predicted"/>
<feature type="non-terminal residue" evidence="1">
    <location>
        <position position="1"/>
    </location>
</feature>
<gene>
    <name evidence="1" type="ORF">HaLaN_21477</name>
</gene>
<evidence type="ECO:0000313" key="1">
    <source>
        <dbReference type="EMBL" id="GFH23799.1"/>
    </source>
</evidence>
<organism evidence="1 2">
    <name type="scientific">Haematococcus lacustris</name>
    <name type="common">Green alga</name>
    <name type="synonym">Haematococcus pluvialis</name>
    <dbReference type="NCBI Taxonomy" id="44745"/>
    <lineage>
        <taxon>Eukaryota</taxon>
        <taxon>Viridiplantae</taxon>
        <taxon>Chlorophyta</taxon>
        <taxon>core chlorophytes</taxon>
        <taxon>Chlorophyceae</taxon>
        <taxon>CS clade</taxon>
        <taxon>Chlamydomonadales</taxon>
        <taxon>Haematococcaceae</taxon>
        <taxon>Haematococcus</taxon>
    </lineage>
</organism>
<sequence>MSKNMFKEE</sequence>
<dbReference type="EMBL" id="BLLF01002364">
    <property type="protein sequence ID" value="GFH23799.1"/>
    <property type="molecule type" value="Genomic_DNA"/>
</dbReference>
<protein>
    <submittedName>
        <fullName evidence="1">Uncharacterized protein</fullName>
    </submittedName>
</protein>
<name>A0A699ZW32_HAELA</name>
<comment type="caution">
    <text evidence="1">The sequence shown here is derived from an EMBL/GenBank/DDBJ whole genome shotgun (WGS) entry which is preliminary data.</text>
</comment>